<comment type="caution">
    <text evidence="3">The sequence shown here is derived from an EMBL/GenBank/DDBJ whole genome shotgun (WGS) entry which is preliminary data.</text>
</comment>
<dbReference type="Proteomes" id="UP001185092">
    <property type="component" value="Unassembled WGS sequence"/>
</dbReference>
<proteinExistence type="predicted"/>
<evidence type="ECO:0008006" key="5">
    <source>
        <dbReference type="Google" id="ProtNLM"/>
    </source>
</evidence>
<accession>A0AAE3XPY6</accession>
<gene>
    <name evidence="3" type="ORF">HNQ88_003536</name>
</gene>
<dbReference type="RefSeq" id="WP_309940423.1">
    <property type="nucleotide sequence ID" value="NZ_AP025305.1"/>
</dbReference>
<evidence type="ECO:0000256" key="2">
    <source>
        <dbReference type="SAM" id="SignalP"/>
    </source>
</evidence>
<feature type="signal peptide" evidence="2">
    <location>
        <begin position="1"/>
        <end position="26"/>
    </location>
</feature>
<evidence type="ECO:0000313" key="3">
    <source>
        <dbReference type="EMBL" id="MDR6240470.1"/>
    </source>
</evidence>
<feature type="coiled-coil region" evidence="1">
    <location>
        <begin position="402"/>
        <end position="429"/>
    </location>
</feature>
<protein>
    <recommendedName>
        <fullName evidence="5">Trimeric autotransporter adhesin YadA-like head domain-containing protein</fullName>
    </recommendedName>
</protein>
<dbReference type="Gene3D" id="2.150.10.10">
    <property type="entry name" value="Serralysin-like metalloprotease, C-terminal"/>
    <property type="match status" value="1"/>
</dbReference>
<reference evidence="3" key="1">
    <citation type="submission" date="2023-07" db="EMBL/GenBank/DDBJ databases">
        <title>Genomic Encyclopedia of Type Strains, Phase IV (KMG-IV): sequencing the most valuable type-strain genomes for metagenomic binning, comparative biology and taxonomic classification.</title>
        <authorList>
            <person name="Goeker M."/>
        </authorList>
    </citation>
    <scope>NUCLEOTIDE SEQUENCE</scope>
    <source>
        <strain evidence="3">DSM 26174</strain>
    </source>
</reference>
<dbReference type="EMBL" id="JAVDQD010000004">
    <property type="protein sequence ID" value="MDR6240470.1"/>
    <property type="molecule type" value="Genomic_DNA"/>
</dbReference>
<name>A0AAE3XPY6_9BACT</name>
<evidence type="ECO:0000313" key="4">
    <source>
        <dbReference type="Proteomes" id="UP001185092"/>
    </source>
</evidence>
<organism evidence="3 4">
    <name type="scientific">Aureibacter tunicatorum</name>
    <dbReference type="NCBI Taxonomy" id="866807"/>
    <lineage>
        <taxon>Bacteria</taxon>
        <taxon>Pseudomonadati</taxon>
        <taxon>Bacteroidota</taxon>
        <taxon>Cytophagia</taxon>
        <taxon>Cytophagales</taxon>
        <taxon>Persicobacteraceae</taxon>
        <taxon>Aureibacter</taxon>
    </lineage>
</organism>
<dbReference type="SUPFAM" id="SSF101967">
    <property type="entry name" value="Adhesin YadA, collagen-binding domain"/>
    <property type="match status" value="1"/>
</dbReference>
<feature type="chain" id="PRO_5042058504" description="Trimeric autotransporter adhesin YadA-like head domain-containing protein" evidence="2">
    <location>
        <begin position="27"/>
        <end position="431"/>
    </location>
</feature>
<sequence length="431" mass="47224">MKTNFYKLLCGCLILMIAVCNLEAFAQDVNSKMAAGPDGQPGPSDDQVITMTTATGDFSWTSSGSPRWVSIYLRPLMDTYEKIRLSNIQVGFNEIPPPGASIYIETKPGSGPQGAIVRTYYSQAQIPEVVMSEEGSYQIHIRFYSTNVSTISFSYEKVAYYEFGEDVTSNGDYSFTIGKETVADGDHSFAGGYRSKSKGTYSFAIGAYSSANGYSSLAAGYGSVTNSSYSFATGYYTRAGYAALSSGWRALSNAHISMAQGYETQSNSYSAAVFGRYNVGSTSADKYNWVDSNTIFEIGIGSSANARENAFTVLKNGKIGIGEEMHSDAQMAGDYKLFVNGGIKSTAVRVMQAPWADFVFEKEYKLRSLAEVKSYIEENKRLPDMPSAEQVGEEGVDLAEVNAKLLQKIEELTLYLLEQEDRIKQLESRLK</sequence>
<evidence type="ECO:0000256" key="1">
    <source>
        <dbReference type="SAM" id="Coils"/>
    </source>
</evidence>
<dbReference type="CDD" id="cd12820">
    <property type="entry name" value="LbR_YadA-like"/>
    <property type="match status" value="1"/>
</dbReference>
<dbReference type="InterPro" id="IPR011049">
    <property type="entry name" value="Serralysin-like_metalloprot_C"/>
</dbReference>
<keyword evidence="4" id="KW-1185">Reference proteome</keyword>
<keyword evidence="2" id="KW-0732">Signal</keyword>
<keyword evidence="1" id="KW-0175">Coiled coil</keyword>
<dbReference type="AlphaFoldDB" id="A0AAE3XPY6"/>